<evidence type="ECO:0000313" key="2">
    <source>
        <dbReference type="Proteomes" id="UP000481861"/>
    </source>
</evidence>
<reference evidence="1 2" key="1">
    <citation type="submission" date="2020-01" db="EMBL/GenBank/DDBJ databases">
        <authorList>
            <consortium name="DOE Joint Genome Institute"/>
            <person name="Haridas S."/>
            <person name="Albert R."/>
            <person name="Binder M."/>
            <person name="Bloem J."/>
            <person name="Labutti K."/>
            <person name="Salamov A."/>
            <person name="Andreopoulos B."/>
            <person name="Baker S.E."/>
            <person name="Barry K."/>
            <person name="Bills G."/>
            <person name="Bluhm B.H."/>
            <person name="Cannon C."/>
            <person name="Castanera R."/>
            <person name="Culley D.E."/>
            <person name="Daum C."/>
            <person name="Ezra D."/>
            <person name="Gonzalez J.B."/>
            <person name="Henrissat B."/>
            <person name="Kuo A."/>
            <person name="Liang C."/>
            <person name="Lipzen A."/>
            <person name="Lutzoni F."/>
            <person name="Magnuson J."/>
            <person name="Mondo S."/>
            <person name="Nolan M."/>
            <person name="Ohm R."/>
            <person name="Pangilinan J."/>
            <person name="Park H.-J.H."/>
            <person name="Ramirez L."/>
            <person name="Alfaro M."/>
            <person name="Sun H."/>
            <person name="Tritt A."/>
            <person name="Yoshinaga Y."/>
            <person name="Zwiers L.-H.L."/>
            <person name="Turgeon B.G."/>
            <person name="Goodwin S.B."/>
            <person name="Spatafora J.W."/>
            <person name="Crous P.W."/>
            <person name="Grigoriev I.V."/>
        </authorList>
    </citation>
    <scope>NUCLEOTIDE SEQUENCE [LARGE SCALE GENOMIC DNA]</scope>
    <source>
        <strain evidence="1 2">CBS 611.86</strain>
    </source>
</reference>
<organism evidence="1 2">
    <name type="scientific">Massariosphaeria phaeospora</name>
    <dbReference type="NCBI Taxonomy" id="100035"/>
    <lineage>
        <taxon>Eukaryota</taxon>
        <taxon>Fungi</taxon>
        <taxon>Dikarya</taxon>
        <taxon>Ascomycota</taxon>
        <taxon>Pezizomycotina</taxon>
        <taxon>Dothideomycetes</taxon>
        <taxon>Pleosporomycetidae</taxon>
        <taxon>Pleosporales</taxon>
        <taxon>Pleosporales incertae sedis</taxon>
        <taxon>Massariosphaeria</taxon>
    </lineage>
</organism>
<keyword evidence="2" id="KW-1185">Reference proteome</keyword>
<evidence type="ECO:0000313" key="1">
    <source>
        <dbReference type="EMBL" id="KAF2877309.1"/>
    </source>
</evidence>
<comment type="caution">
    <text evidence="1">The sequence shown here is derived from an EMBL/GenBank/DDBJ whole genome shotgun (WGS) entry which is preliminary data.</text>
</comment>
<sequence length="276" mass="31955">MSKAMVSVEKLLEWTTEFWLTVQKTLNKLSQNPIVAIEPVDEPNDLNLDRAWDDHVDMDPTEFYEIVYGNDDLTTPLDEAGVEQRVWEGALTYRTCSKAAYILRPILTKILASTYDQPVPVQWRRKVVKKPDLIFIPSARDPKVKIPVMAHDYLILEFNEESFVVDVARQQFGLKDWLYTKNTYNELLTGDIYLPPLSSNPDKELEEEDRRLPLLRAAVENVVDSVVEEWKSQDITWGNILQLKDEEREKLYSDLVKKARERVGPEFLNALANLST</sequence>
<accession>A0A7C8IE21</accession>
<dbReference type="AlphaFoldDB" id="A0A7C8IE21"/>
<dbReference type="EMBL" id="JAADJZ010000002">
    <property type="protein sequence ID" value="KAF2877309.1"/>
    <property type="molecule type" value="Genomic_DNA"/>
</dbReference>
<protein>
    <submittedName>
        <fullName evidence="1">Uncharacterized protein</fullName>
    </submittedName>
</protein>
<dbReference type="Proteomes" id="UP000481861">
    <property type="component" value="Unassembled WGS sequence"/>
</dbReference>
<proteinExistence type="predicted"/>
<gene>
    <name evidence="1" type="ORF">BDV95DRAFT_601719</name>
</gene>
<dbReference type="OrthoDB" id="3777101at2759"/>
<name>A0A7C8IE21_9PLEO</name>